<dbReference type="Pfam" id="PF16875">
    <property type="entry name" value="Glyco_hydro_36N"/>
    <property type="match status" value="1"/>
</dbReference>
<sequence>MAQPQEIRWETDALLVVLFIGTDQIVRLNEIRAVGEKPAPTTPRSNRNPDASLPLTDVRLAGEGTSDHKSSKTLVCGTVTSRLKYKAHRQYSSHEQHTLEVESHDSVTNLTVISTFVTYTGIPVLRSFATLRNDGREDIILTQATSLVAGILTDSTREWWHEYVAATATNTWFREAQWHDHELPTIGLDTIGLYELEQGHLATHVSYSVSNRGSFSTGGMLPMGMLKRKDGKDTWLWQVENNGSWRWEIGDFNDDIYVAITGPTNYNHGWKELLRPEQSFTTVPCAVVHVYDGDDAAFAALTTYRRKIRRKHPDNETLPIIFNDYMNCLMGDPDEEKVKSLIKPAITAGAEYFVIDAGWYADETDWWDSVGDWVPSQRRFPSGFKSLIDTIRAAGLIPGVWVEPEVIGVRSPAAKALPADAFFQENGKRVIEKNRYQLDYSSSAVRARMDKIIDHLITEYGIGYFKFDYNIDVANGTDANAFSSGAGLLKHNRAYLDWIQGIFTRHPELVIETCSSGGQRLDYAMLAVHPIQSTSDQQDPVRYSVVSAAIATAVTPEQSASWAYPQPEWTDEINALTVVNSLMGRVHLSGALHKLSDAQLDLVRQGMDVYKGIRHDIKDTTPFWPLGLPKWHDDWLSVGLKAPSCSYVAVWRRGGDTSCSLPISSVKKGSDVKVDFLYPLGFEIETSWDAEKGSLDVKLPSTVCARLLRLTE</sequence>
<dbReference type="InterPro" id="IPR002252">
    <property type="entry name" value="Glyco_hydro_36"/>
</dbReference>
<dbReference type="InterPro" id="IPR017853">
    <property type="entry name" value="GH"/>
</dbReference>
<keyword evidence="5" id="KW-0326">Glycosidase</keyword>
<comment type="catalytic activity">
    <reaction evidence="1">
        <text>Hydrolysis of terminal, non-reducing alpha-D-galactose residues in alpha-D-galactosides, including galactose oligosaccharides, galactomannans and galactolipids.</text>
        <dbReference type="EC" id="3.2.1.22"/>
    </reaction>
</comment>
<dbReference type="Gene3D" id="3.20.20.70">
    <property type="entry name" value="Aldolase class I"/>
    <property type="match status" value="1"/>
</dbReference>
<organism evidence="7 8">
    <name type="scientific">Exophiala bonariae</name>
    <dbReference type="NCBI Taxonomy" id="1690606"/>
    <lineage>
        <taxon>Eukaryota</taxon>
        <taxon>Fungi</taxon>
        <taxon>Dikarya</taxon>
        <taxon>Ascomycota</taxon>
        <taxon>Pezizomycotina</taxon>
        <taxon>Eurotiomycetes</taxon>
        <taxon>Chaetothyriomycetidae</taxon>
        <taxon>Chaetothyriales</taxon>
        <taxon>Herpotrichiellaceae</taxon>
        <taxon>Exophiala</taxon>
    </lineage>
</organism>
<dbReference type="GO" id="GO:0016052">
    <property type="term" value="P:carbohydrate catabolic process"/>
    <property type="evidence" value="ECO:0007669"/>
    <property type="project" value="InterPro"/>
</dbReference>
<evidence type="ECO:0000256" key="3">
    <source>
        <dbReference type="ARBA" id="ARBA00012755"/>
    </source>
</evidence>
<proteinExistence type="predicted"/>
<keyword evidence="8" id="KW-1185">Reference proteome</keyword>
<evidence type="ECO:0000256" key="2">
    <source>
        <dbReference type="ARBA" id="ARBA00011881"/>
    </source>
</evidence>
<evidence type="ECO:0000313" key="7">
    <source>
        <dbReference type="EMBL" id="KAK5049850.1"/>
    </source>
</evidence>
<dbReference type="EMBL" id="JAVRRD010000018">
    <property type="protein sequence ID" value="KAK5049850.1"/>
    <property type="molecule type" value="Genomic_DNA"/>
</dbReference>
<comment type="subunit">
    <text evidence="2">Homotetramer.</text>
</comment>
<dbReference type="PANTHER" id="PTHR43053:SF3">
    <property type="entry name" value="ALPHA-GALACTOSIDASE C-RELATED"/>
    <property type="match status" value="1"/>
</dbReference>
<dbReference type="CDD" id="cd14791">
    <property type="entry name" value="GH36"/>
    <property type="match status" value="1"/>
</dbReference>
<protein>
    <recommendedName>
        <fullName evidence="3">alpha-galactosidase</fullName>
        <ecNumber evidence="3">3.2.1.22</ecNumber>
    </recommendedName>
</protein>
<dbReference type="InterPro" id="IPR031704">
    <property type="entry name" value="Glyco_hydro_36_N"/>
</dbReference>
<dbReference type="PRINTS" id="PR00743">
    <property type="entry name" value="GLHYDRLASE36"/>
</dbReference>
<name>A0AAV9N4Y3_9EURO</name>
<comment type="caution">
    <text evidence="7">The sequence shown here is derived from an EMBL/GenBank/DDBJ whole genome shotgun (WGS) entry which is preliminary data.</text>
</comment>
<gene>
    <name evidence="7" type="ORF">LTR84_003968</name>
</gene>
<feature type="domain" description="Glycosyl hydrolase family 36 N-terminal" evidence="6">
    <location>
        <begin position="35"/>
        <end position="184"/>
    </location>
</feature>
<evidence type="ECO:0000313" key="8">
    <source>
        <dbReference type="Proteomes" id="UP001358417"/>
    </source>
</evidence>
<evidence type="ECO:0000256" key="1">
    <source>
        <dbReference type="ARBA" id="ARBA00001255"/>
    </source>
</evidence>
<reference evidence="7 8" key="1">
    <citation type="submission" date="2023-08" db="EMBL/GenBank/DDBJ databases">
        <title>Black Yeasts Isolated from many extreme environments.</title>
        <authorList>
            <person name="Coleine C."/>
            <person name="Stajich J.E."/>
            <person name="Selbmann L."/>
        </authorList>
    </citation>
    <scope>NUCLEOTIDE SEQUENCE [LARGE SCALE GENOMIC DNA]</scope>
    <source>
        <strain evidence="7 8">CCFEE 5792</strain>
    </source>
</reference>
<dbReference type="PANTHER" id="PTHR43053">
    <property type="entry name" value="GLYCOSIDASE FAMILY 31"/>
    <property type="match status" value="1"/>
</dbReference>
<dbReference type="Proteomes" id="UP001358417">
    <property type="component" value="Unassembled WGS sequence"/>
</dbReference>
<dbReference type="Gene3D" id="2.70.98.60">
    <property type="entry name" value="alpha-galactosidase from lactobacil brevis"/>
    <property type="match status" value="1"/>
</dbReference>
<dbReference type="SUPFAM" id="SSF51445">
    <property type="entry name" value="(Trans)glycosidases"/>
    <property type="match status" value="1"/>
</dbReference>
<dbReference type="InterPro" id="IPR050985">
    <property type="entry name" value="Alpha-glycosidase_related"/>
</dbReference>
<dbReference type="AlphaFoldDB" id="A0AAV9N4Y3"/>
<dbReference type="InterPro" id="IPR013785">
    <property type="entry name" value="Aldolase_TIM"/>
</dbReference>
<dbReference type="Pfam" id="PF02065">
    <property type="entry name" value="Melibiase"/>
    <property type="match status" value="1"/>
</dbReference>
<evidence type="ECO:0000256" key="5">
    <source>
        <dbReference type="ARBA" id="ARBA00023295"/>
    </source>
</evidence>
<evidence type="ECO:0000256" key="4">
    <source>
        <dbReference type="ARBA" id="ARBA00022801"/>
    </source>
</evidence>
<dbReference type="RefSeq" id="XP_064704660.1">
    <property type="nucleotide sequence ID" value="XM_064847548.1"/>
</dbReference>
<evidence type="ECO:0000259" key="6">
    <source>
        <dbReference type="Pfam" id="PF16875"/>
    </source>
</evidence>
<dbReference type="GeneID" id="89972148"/>
<accession>A0AAV9N4Y3</accession>
<dbReference type="InterPro" id="IPR038417">
    <property type="entry name" value="Alpga-gal_N_sf"/>
</dbReference>
<keyword evidence="4" id="KW-0378">Hydrolase</keyword>
<dbReference type="GO" id="GO:0004557">
    <property type="term" value="F:alpha-galactosidase activity"/>
    <property type="evidence" value="ECO:0007669"/>
    <property type="project" value="UniProtKB-EC"/>
</dbReference>
<dbReference type="EC" id="3.2.1.22" evidence="3"/>